<dbReference type="AlphaFoldDB" id="A0A0J9Y573"/>
<dbReference type="WBParaSite" id="Bm1647.1">
    <property type="protein sequence ID" value="Bm1647.1"/>
    <property type="gene ID" value="WBGene00221908"/>
</dbReference>
<gene>
    <name evidence="2 5 6" type="ORF">Bm1647</name>
    <name evidence="3" type="ORF">BM_BM1647</name>
    <name evidence="2" type="ORF">BM_Bm1647</name>
</gene>
<keyword evidence="4" id="KW-1185">Reference proteome</keyword>
<dbReference type="KEGG" id="bmy:BM_BM1647"/>
<accession>A0A0J9Y573</accession>
<dbReference type="EMBL" id="CAAKNF010000194">
    <property type="protein sequence ID" value="VIO96616.1"/>
    <property type="molecule type" value="Genomic_DNA"/>
</dbReference>
<evidence type="ECO:0000313" key="4">
    <source>
        <dbReference type="Proteomes" id="UP000006672"/>
    </source>
</evidence>
<evidence type="ECO:0000256" key="1">
    <source>
        <dbReference type="ARBA" id="ARBA00022441"/>
    </source>
</evidence>
<evidence type="ECO:0000313" key="3">
    <source>
        <dbReference type="EMBL" id="VIO96616.1"/>
    </source>
</evidence>
<reference evidence="2 4" key="1">
    <citation type="journal article" date="2007" name="Science">
        <title>Draft genome of the filarial nematode parasite Brugia malayi.</title>
        <authorList>
            <person name="Ghedin E."/>
            <person name="Wang S."/>
            <person name="Spiro D."/>
            <person name="Caler E."/>
            <person name="Zhao Q."/>
            <person name="Crabtree J."/>
            <person name="Allen J.E."/>
            <person name="Delcher A.L."/>
            <person name="Guiliano D.B."/>
            <person name="Miranda-Saavedra D."/>
            <person name="Angiuoli S.V."/>
            <person name="Creasy T."/>
            <person name="Amedeo P."/>
            <person name="Haas B."/>
            <person name="El-Sayed N.M."/>
            <person name="Wortman J.R."/>
            <person name="Feldblyum T."/>
            <person name="Tallon L."/>
            <person name="Schatz M."/>
            <person name="Shumway M."/>
            <person name="Koo H."/>
            <person name="Salzberg S.L."/>
            <person name="Schobel S."/>
            <person name="Pertea M."/>
            <person name="Pop M."/>
            <person name="White O."/>
            <person name="Barton G.J."/>
            <person name="Carlow C.K."/>
            <person name="Crawford M.J."/>
            <person name="Daub J."/>
            <person name="Dimmic M.W."/>
            <person name="Estes C.F."/>
            <person name="Foster J.M."/>
            <person name="Ganatra M."/>
            <person name="Gregory W.F."/>
            <person name="Johnson N.M."/>
            <person name="Jin J."/>
            <person name="Komuniecki R."/>
            <person name="Korf I."/>
            <person name="Kumar S."/>
            <person name="Laney S."/>
            <person name="Li B.W."/>
            <person name="Li W."/>
            <person name="Lindblom T.H."/>
            <person name="Lustigman S."/>
            <person name="Ma D."/>
            <person name="Maina C.V."/>
            <person name="Martin D.M."/>
            <person name="McCarter J.P."/>
            <person name="McReynolds L."/>
            <person name="Mitreva M."/>
            <person name="Nutman T.B."/>
            <person name="Parkinson J."/>
            <person name="Peregrin-Alvarez J.M."/>
            <person name="Poole C."/>
            <person name="Ren Q."/>
            <person name="Saunders L."/>
            <person name="Sluder A.E."/>
            <person name="Smith K."/>
            <person name="Stanke M."/>
            <person name="Unnasch T.R."/>
            <person name="Ware J."/>
            <person name="Wei A.D."/>
            <person name="Weil G."/>
            <person name="Williams D.J."/>
            <person name="Zhang Y."/>
            <person name="Williams S.A."/>
            <person name="Fraser-Liggett C."/>
            <person name="Slatko B."/>
            <person name="Blaxter M.L."/>
            <person name="Scott A.L."/>
        </authorList>
    </citation>
    <scope>NUCLEOTIDE SEQUENCE</scope>
    <source>
        <strain evidence="2 4">FR3</strain>
    </source>
</reference>
<dbReference type="InterPro" id="IPR006652">
    <property type="entry name" value="Kelch_1"/>
</dbReference>
<sequence>MNYESYISACEINGTIIVAGGSDGTSRLRTAEMNDINKNQWTKIRLLYFFLIN</sequence>
<evidence type="ECO:0000313" key="6">
    <source>
        <dbReference type="WormBase" id="Bm1647"/>
    </source>
</evidence>
<dbReference type="EMBL" id="LN857024">
    <property type="protein sequence ID" value="CDQ02609.1"/>
    <property type="molecule type" value="Genomic_DNA"/>
</dbReference>
<protein>
    <submittedName>
        <fullName evidence="2">Bm1647</fullName>
    </submittedName>
    <submittedName>
        <fullName evidence="5">Kelch motif family protein</fullName>
    </submittedName>
</protein>
<evidence type="ECO:0000313" key="2">
    <source>
        <dbReference type="EMBL" id="CDQ02609.1"/>
    </source>
</evidence>
<dbReference type="GeneID" id="66058396"/>
<reference evidence="5" key="4">
    <citation type="submission" date="2019-12" db="UniProtKB">
        <authorList>
            <consortium name="WormBaseParasite"/>
        </authorList>
    </citation>
    <scope>IDENTIFICATION</scope>
</reference>
<dbReference type="CTD" id="66058396"/>
<evidence type="ECO:0000313" key="5">
    <source>
        <dbReference type="WBParaSite" id="Bm1647.1"/>
    </source>
</evidence>
<dbReference type="Gene3D" id="2.120.10.80">
    <property type="entry name" value="Kelch-type beta propeller"/>
    <property type="match status" value="1"/>
</dbReference>
<dbReference type="Pfam" id="PF01344">
    <property type="entry name" value="Kelch_1"/>
    <property type="match status" value="1"/>
</dbReference>
<reference evidence="2" key="2">
    <citation type="submission" date="2012-12" db="EMBL/GenBank/DDBJ databases">
        <authorList>
            <person name="Gao Y.W."/>
            <person name="Fan S.T."/>
            <person name="Sun H.T."/>
            <person name="Wang Z."/>
            <person name="Gao X.L."/>
            <person name="Li Y.G."/>
            <person name="Wang T.C."/>
            <person name="Zhang K."/>
            <person name="Xu W.W."/>
            <person name="Yu Z.J."/>
            <person name="Xia X.Z."/>
        </authorList>
    </citation>
    <scope>NUCLEOTIDE SEQUENCE</scope>
    <source>
        <strain evidence="2">FR3</strain>
    </source>
</reference>
<accession>A0A4E9FJA1</accession>
<dbReference type="SUPFAM" id="SSF117281">
    <property type="entry name" value="Kelch motif"/>
    <property type="match status" value="1"/>
</dbReference>
<name>A0A0J9Y573_BRUMA</name>
<keyword evidence="1" id="KW-0880">Kelch repeat</keyword>
<proteinExistence type="predicted"/>
<reference evidence="3" key="3">
    <citation type="submission" date="2019-04" db="EMBL/GenBank/DDBJ databases">
        <authorList>
            <person name="Howe K."/>
            <person name="Paulini M."/>
            <person name="Williams G."/>
        </authorList>
    </citation>
    <scope>NUCLEOTIDE SEQUENCE [LARGE SCALE GENOMIC DNA]</scope>
    <source>
        <strain evidence="3">FR3</strain>
    </source>
</reference>
<dbReference type="Proteomes" id="UP000006672">
    <property type="component" value="Unassembled WGS sequence"/>
</dbReference>
<dbReference type="WormBase" id="Bm1647">
    <property type="protein sequence ID" value="BM30670"/>
    <property type="gene ID" value="WBGene00221908"/>
</dbReference>
<dbReference type="InterPro" id="IPR015915">
    <property type="entry name" value="Kelch-typ_b-propeller"/>
</dbReference>
<dbReference type="RefSeq" id="XP_042936468.1">
    <property type="nucleotide sequence ID" value="XM_043080534.1"/>
</dbReference>
<organism evidence="2">
    <name type="scientific">Brugia malayi</name>
    <name type="common">Filarial nematode worm</name>
    <dbReference type="NCBI Taxonomy" id="6279"/>
    <lineage>
        <taxon>Eukaryota</taxon>
        <taxon>Metazoa</taxon>
        <taxon>Ecdysozoa</taxon>
        <taxon>Nematoda</taxon>
        <taxon>Chromadorea</taxon>
        <taxon>Rhabditida</taxon>
        <taxon>Spirurina</taxon>
        <taxon>Spiruromorpha</taxon>
        <taxon>Filarioidea</taxon>
        <taxon>Onchocercidae</taxon>
        <taxon>Brugia</taxon>
    </lineage>
</organism>
<dbReference type="STRING" id="6279.A0A0J9Y573"/>
<dbReference type="OrthoDB" id="5804112at2759"/>